<protein>
    <recommendedName>
        <fullName evidence="1">Phosphoribulokinase/uridine kinase domain-containing protein</fullName>
    </recommendedName>
</protein>
<dbReference type="Proteomes" id="UP000037035">
    <property type="component" value="Unassembled WGS sequence"/>
</dbReference>
<proteinExistence type="predicted"/>
<dbReference type="OrthoDB" id="6362633at2759"/>
<dbReference type="GO" id="GO:0016301">
    <property type="term" value="F:kinase activity"/>
    <property type="evidence" value="ECO:0007669"/>
    <property type="project" value="InterPro"/>
</dbReference>
<dbReference type="EMBL" id="LAVV01008213">
    <property type="protein sequence ID" value="KNZ53433.1"/>
    <property type="molecule type" value="Genomic_DNA"/>
</dbReference>
<reference evidence="2 3" key="1">
    <citation type="submission" date="2015-08" db="EMBL/GenBank/DDBJ databases">
        <title>Next Generation Sequencing and Analysis of the Genome of Puccinia sorghi L Schw, the Causal Agent of Maize Common Rust.</title>
        <authorList>
            <person name="Rochi L."/>
            <person name="Burguener G."/>
            <person name="Darino M."/>
            <person name="Turjanski A."/>
            <person name="Kreff E."/>
            <person name="Dieguez M.J."/>
            <person name="Sacco F."/>
        </authorList>
    </citation>
    <scope>NUCLEOTIDE SEQUENCE [LARGE SCALE GENOMIC DNA]</scope>
    <source>
        <strain evidence="2 3">RO10H11247</strain>
    </source>
</reference>
<dbReference type="InterPro" id="IPR027417">
    <property type="entry name" value="P-loop_NTPase"/>
</dbReference>
<dbReference type="GO" id="GO:0005524">
    <property type="term" value="F:ATP binding"/>
    <property type="evidence" value="ECO:0007669"/>
    <property type="project" value="InterPro"/>
</dbReference>
<keyword evidence="3" id="KW-1185">Reference proteome</keyword>
<organism evidence="2 3">
    <name type="scientific">Puccinia sorghi</name>
    <dbReference type="NCBI Taxonomy" id="27349"/>
    <lineage>
        <taxon>Eukaryota</taxon>
        <taxon>Fungi</taxon>
        <taxon>Dikarya</taxon>
        <taxon>Basidiomycota</taxon>
        <taxon>Pucciniomycotina</taxon>
        <taxon>Pucciniomycetes</taxon>
        <taxon>Pucciniales</taxon>
        <taxon>Pucciniaceae</taxon>
        <taxon>Puccinia</taxon>
    </lineage>
</organism>
<gene>
    <name evidence="2" type="ORF">VP01_323g10</name>
</gene>
<evidence type="ECO:0000259" key="1">
    <source>
        <dbReference type="Pfam" id="PF00485"/>
    </source>
</evidence>
<dbReference type="AlphaFoldDB" id="A0A0L6UY29"/>
<dbReference type="SUPFAM" id="SSF52540">
    <property type="entry name" value="P-loop containing nucleoside triphosphate hydrolases"/>
    <property type="match status" value="1"/>
</dbReference>
<name>A0A0L6UY29_9BASI</name>
<dbReference type="Pfam" id="PF00485">
    <property type="entry name" value="PRK"/>
    <property type="match status" value="1"/>
</dbReference>
<dbReference type="InterPro" id="IPR006083">
    <property type="entry name" value="PRK/URK"/>
</dbReference>
<accession>A0A0L6UY29</accession>
<feature type="domain" description="Phosphoribulokinase/uridine kinase" evidence="1">
    <location>
        <begin position="107"/>
        <end position="248"/>
    </location>
</feature>
<comment type="caution">
    <text evidence="2">The sequence shown here is derived from an EMBL/GenBank/DDBJ whole genome shotgun (WGS) entry which is preliminary data.</text>
</comment>
<sequence>MRPKYGMNDHLKKAQVTRRNFEAEALGLLIEASRLAYCAAGTRAPASCGAHRWESQKYRPRRTRTCVSFDGAGKEMEKQLESVSTAIIADARRFFQNDDTKNQRYFVAISGRPGSGKTTIASRLSHLINQNYHAQFNLGTQAENRPENSAAPEEDNSPAVSTVISLDGCRSVLDQFEDAAEAHRRRGSPETYDAAGYSAFMERLAAGRDEQVLRAPGFSHARKDPVADAVPVFPHHHIVILEGLYTLLTGPQVVGHHWHAASARIHFPIRIDIPPGTAKDRLIARHIQSGLCPSTLLAAQRVDSNDHPNGEFLLKHSRRPHLVITSIEDPSMATTALDQVP</sequence>
<dbReference type="VEuPathDB" id="FungiDB:VP01_323g10"/>
<dbReference type="STRING" id="27349.A0A0L6UY29"/>
<dbReference type="PANTHER" id="PTHR10285">
    <property type="entry name" value="URIDINE KINASE"/>
    <property type="match status" value="1"/>
</dbReference>
<dbReference type="Gene3D" id="3.40.50.300">
    <property type="entry name" value="P-loop containing nucleotide triphosphate hydrolases"/>
    <property type="match status" value="1"/>
</dbReference>
<evidence type="ECO:0000313" key="3">
    <source>
        <dbReference type="Proteomes" id="UP000037035"/>
    </source>
</evidence>
<evidence type="ECO:0000313" key="2">
    <source>
        <dbReference type="EMBL" id="KNZ53433.1"/>
    </source>
</evidence>